<keyword evidence="3" id="KW-1185">Reference proteome</keyword>
<name>A0A143CDH2_9ACTN</name>
<sequence length="217" mass="23280">MIRAGVRTGRDGQKALWRIDLARWSVFSLLCAGGSLGLAWLGPVVPLWNPARGVALLLAWIVLPLASVLVPLLMLRRVPRKQRKVAWQLVVPVVAGVALGVFGNAAGDQVALAERGEWADAVVVRKDSAKTNHCDLRTVGGREISPSLSEGEGCRDSVEAGDKLRVRYDPAGVASPTSDVEQSSNVGFLMVLFLLAVAMGTWGCVRQSRWDTGYVPA</sequence>
<feature type="transmembrane region" description="Helical" evidence="1">
    <location>
        <begin position="53"/>
        <end position="73"/>
    </location>
</feature>
<keyword evidence="1" id="KW-0472">Membrane</keyword>
<dbReference type="AlphaFoldDB" id="A0A143CDH2"/>
<reference evidence="3" key="1">
    <citation type="submission" date="2016-04" db="EMBL/GenBank/DDBJ databases">
        <authorList>
            <person name="Zhang B."/>
        </authorList>
    </citation>
    <scope>NUCLEOTIDE SEQUENCE [LARGE SCALE GENOMIC DNA]</scope>
    <source>
        <strain evidence="3">S10</strain>
    </source>
</reference>
<accession>A0A143CDH2</accession>
<gene>
    <name evidence="2" type="ORF">A4E84_23535</name>
</gene>
<feature type="transmembrane region" description="Helical" evidence="1">
    <location>
        <begin position="85"/>
        <end position="106"/>
    </location>
</feature>
<dbReference type="KEGG" id="stsi:A4E84_23535"/>
<feature type="transmembrane region" description="Helical" evidence="1">
    <location>
        <begin position="186"/>
        <end position="205"/>
    </location>
</feature>
<feature type="transmembrane region" description="Helical" evidence="1">
    <location>
        <begin position="21"/>
        <end position="41"/>
    </location>
</feature>
<organism evidence="2 3">
    <name type="scientific">Streptomyces qaidamensis</name>
    <dbReference type="NCBI Taxonomy" id="1783515"/>
    <lineage>
        <taxon>Bacteria</taxon>
        <taxon>Bacillati</taxon>
        <taxon>Actinomycetota</taxon>
        <taxon>Actinomycetes</taxon>
        <taxon>Kitasatosporales</taxon>
        <taxon>Streptomycetaceae</taxon>
        <taxon>Streptomyces</taxon>
        <taxon>Streptomyces aurantiacus group</taxon>
    </lineage>
</organism>
<proteinExistence type="predicted"/>
<evidence type="ECO:0008006" key="4">
    <source>
        <dbReference type="Google" id="ProtNLM"/>
    </source>
</evidence>
<protein>
    <recommendedName>
        <fullName evidence="4">DUF3592 domain-containing protein</fullName>
    </recommendedName>
</protein>
<evidence type="ECO:0000313" key="2">
    <source>
        <dbReference type="EMBL" id="AMW15458.1"/>
    </source>
</evidence>
<dbReference type="Proteomes" id="UP000076096">
    <property type="component" value="Chromosome"/>
</dbReference>
<dbReference type="STRING" id="1783515.A4E84_23535"/>
<evidence type="ECO:0000313" key="3">
    <source>
        <dbReference type="Proteomes" id="UP000076096"/>
    </source>
</evidence>
<keyword evidence="1" id="KW-0812">Transmembrane</keyword>
<dbReference type="EMBL" id="CP015098">
    <property type="protein sequence ID" value="AMW15458.1"/>
    <property type="molecule type" value="Genomic_DNA"/>
</dbReference>
<evidence type="ECO:0000256" key="1">
    <source>
        <dbReference type="SAM" id="Phobius"/>
    </source>
</evidence>
<keyword evidence="1" id="KW-1133">Transmembrane helix</keyword>